<name>A0AA39K0H9_ARMTA</name>
<accession>A0AA39K0H9</accession>
<protein>
    <submittedName>
        <fullName evidence="1">Uncharacterized protein</fullName>
    </submittedName>
</protein>
<dbReference type="AlphaFoldDB" id="A0AA39K0H9"/>
<dbReference type="RefSeq" id="XP_060327957.1">
    <property type="nucleotide sequence ID" value="XM_060469870.1"/>
</dbReference>
<dbReference type="EMBL" id="JAUEPS010000031">
    <property type="protein sequence ID" value="KAK0452123.1"/>
    <property type="molecule type" value="Genomic_DNA"/>
</dbReference>
<keyword evidence="2" id="KW-1185">Reference proteome</keyword>
<gene>
    <name evidence="1" type="ORF">EV420DRAFT_1482210</name>
</gene>
<dbReference type="Proteomes" id="UP001175211">
    <property type="component" value="Unassembled WGS sequence"/>
</dbReference>
<evidence type="ECO:0000313" key="1">
    <source>
        <dbReference type="EMBL" id="KAK0452123.1"/>
    </source>
</evidence>
<sequence length="308" mass="35391">MSAQMVAWERLDVVVRKQELIGSQFGMVLLLTITSPYLDALLPPICPVQSIAGIPRVSAIFIDGELARRQIRVRSWLWGDTTCPHIYAYRAIRLRQVSYTYHESLRTTGLTAIATQIANWQNDGFMSLPRFSWIRASALLWINEADFRAFRMLHICYGVEHVERQTIHDRKGSRSCMSVVSARISTAYILSHQSDVWTSTVFRYEHLPNPDSIHDFPGYQMPSRGLDWRRVPFMLRLVCHRWNQKFKKIKRVAGGSDVLAAVIELIYLTVYRGSSVRTHLDACAQCLFEISHISIISQPRQANVRITV</sequence>
<proteinExistence type="predicted"/>
<organism evidence="1 2">
    <name type="scientific">Armillaria tabescens</name>
    <name type="common">Ringless honey mushroom</name>
    <name type="synonym">Agaricus tabescens</name>
    <dbReference type="NCBI Taxonomy" id="1929756"/>
    <lineage>
        <taxon>Eukaryota</taxon>
        <taxon>Fungi</taxon>
        <taxon>Dikarya</taxon>
        <taxon>Basidiomycota</taxon>
        <taxon>Agaricomycotina</taxon>
        <taxon>Agaricomycetes</taxon>
        <taxon>Agaricomycetidae</taxon>
        <taxon>Agaricales</taxon>
        <taxon>Marasmiineae</taxon>
        <taxon>Physalacriaceae</taxon>
        <taxon>Desarmillaria</taxon>
    </lineage>
</organism>
<reference evidence="1" key="1">
    <citation type="submission" date="2023-06" db="EMBL/GenBank/DDBJ databases">
        <authorList>
            <consortium name="Lawrence Berkeley National Laboratory"/>
            <person name="Ahrendt S."/>
            <person name="Sahu N."/>
            <person name="Indic B."/>
            <person name="Wong-Bajracharya J."/>
            <person name="Merenyi Z."/>
            <person name="Ke H.-M."/>
            <person name="Monk M."/>
            <person name="Kocsube S."/>
            <person name="Drula E."/>
            <person name="Lipzen A."/>
            <person name="Balint B."/>
            <person name="Henrissat B."/>
            <person name="Andreopoulos B."/>
            <person name="Martin F.M."/>
            <person name="Harder C.B."/>
            <person name="Rigling D."/>
            <person name="Ford K.L."/>
            <person name="Foster G.D."/>
            <person name="Pangilinan J."/>
            <person name="Papanicolaou A."/>
            <person name="Barry K."/>
            <person name="LaButti K."/>
            <person name="Viragh M."/>
            <person name="Koriabine M."/>
            <person name="Yan M."/>
            <person name="Riley R."/>
            <person name="Champramary S."/>
            <person name="Plett K.L."/>
            <person name="Tsai I.J."/>
            <person name="Slot J."/>
            <person name="Sipos G."/>
            <person name="Plett J."/>
            <person name="Nagy L.G."/>
            <person name="Grigoriev I.V."/>
        </authorList>
    </citation>
    <scope>NUCLEOTIDE SEQUENCE</scope>
    <source>
        <strain evidence="1">CCBAS 213</strain>
    </source>
</reference>
<dbReference type="GeneID" id="85353418"/>
<comment type="caution">
    <text evidence="1">The sequence shown here is derived from an EMBL/GenBank/DDBJ whole genome shotgun (WGS) entry which is preliminary data.</text>
</comment>
<evidence type="ECO:0000313" key="2">
    <source>
        <dbReference type="Proteomes" id="UP001175211"/>
    </source>
</evidence>